<feature type="domain" description="NusA-like second KH" evidence="9">
    <location>
        <begin position="296"/>
        <end position="358"/>
    </location>
</feature>
<dbReference type="InterPro" id="IPR030842">
    <property type="entry name" value="TF_NusA_bacterial"/>
</dbReference>
<evidence type="ECO:0000259" key="8">
    <source>
        <dbReference type="Pfam" id="PF13184"/>
    </source>
</evidence>
<dbReference type="Pfam" id="PF13184">
    <property type="entry name" value="KH_NusA_1st"/>
    <property type="match status" value="1"/>
</dbReference>
<dbReference type="SUPFAM" id="SSF50249">
    <property type="entry name" value="Nucleic acid-binding proteins"/>
    <property type="match status" value="1"/>
</dbReference>
<dbReference type="SUPFAM" id="SSF54814">
    <property type="entry name" value="Prokaryotic type KH domain (KH-domain type II)"/>
    <property type="match status" value="2"/>
</dbReference>
<evidence type="ECO:0000256" key="5">
    <source>
        <dbReference type="ARBA" id="ARBA00023015"/>
    </source>
</evidence>
<dbReference type="InterPro" id="IPR010213">
    <property type="entry name" value="TF_NusA"/>
</dbReference>
<dbReference type="GO" id="GO:0031564">
    <property type="term" value="P:transcription antitermination"/>
    <property type="evidence" value="ECO:0007669"/>
    <property type="project" value="UniProtKB-KW"/>
</dbReference>
<dbReference type="EMBL" id="FPHM01000125">
    <property type="protein sequence ID" value="SFV68731.1"/>
    <property type="molecule type" value="Genomic_DNA"/>
</dbReference>
<keyword evidence="2" id="KW-0963">Cytoplasm</keyword>
<gene>
    <name evidence="10" type="ORF">MNB_SV-13-685</name>
</gene>
<dbReference type="Gene3D" id="3.30.300.20">
    <property type="match status" value="2"/>
</dbReference>
<dbReference type="InterPro" id="IPR058582">
    <property type="entry name" value="KH_NusA_2nd"/>
</dbReference>
<sequence length="389" mass="43352">MEKILDIIEAIAHEKSISTEHALDAFKESLIKTAKKLTSFSSDFEVTINHDTKTYEVNKVITVVKDNDRQLMTTIGKEPHTKIIESDAFISLSEAKEFDDSIELGDALKEEFILEDHGRTASANLFRELEYHIQRRIEQDLFEKYREKVGTVMLGTVNRVDADENTHVEIGELKGVMSLRNRIKGEKYKRGDSIRALLRYVSVDPEYGLFLELTRTSPKFLESLMGLEVPEISDGLVEIMNAARIPGERAKIALKTEQMNIDPIGAAVGVKGVRINAVSGELNNENIDCIEYSVIPEIFITRALSPAITQSIKVNAEDKKALVNITADQKAKAIGKSGINIRLASMLTGYTIELNEVEGIVERSPESGSSYSVEIEKTKDTSALADLFK</sequence>
<evidence type="ECO:0000256" key="6">
    <source>
        <dbReference type="ARBA" id="ARBA00023163"/>
    </source>
</evidence>
<feature type="domain" description="Transcription factor NusA first KH" evidence="8">
    <location>
        <begin position="215"/>
        <end position="292"/>
    </location>
</feature>
<name>A0A1W1CSS8_9ZZZZ</name>
<dbReference type="AlphaFoldDB" id="A0A1W1CSS8"/>
<evidence type="ECO:0000313" key="10">
    <source>
        <dbReference type="EMBL" id="SFV68731.1"/>
    </source>
</evidence>
<dbReference type="NCBIfam" id="TIGR01953">
    <property type="entry name" value="NusA"/>
    <property type="match status" value="1"/>
</dbReference>
<dbReference type="Pfam" id="PF26594">
    <property type="entry name" value="KH_NusA_2nd"/>
    <property type="match status" value="1"/>
</dbReference>
<dbReference type="SUPFAM" id="SSF69705">
    <property type="entry name" value="Transcription factor NusA, N-terminal domain"/>
    <property type="match status" value="1"/>
</dbReference>
<keyword evidence="5" id="KW-0805">Transcription regulation</keyword>
<evidence type="ECO:0000256" key="3">
    <source>
        <dbReference type="ARBA" id="ARBA00022814"/>
    </source>
</evidence>
<dbReference type="PANTHER" id="PTHR22648:SF0">
    <property type="entry name" value="TRANSCRIPTION TERMINATION_ANTITERMINATION PROTEIN NUSA"/>
    <property type="match status" value="1"/>
</dbReference>
<dbReference type="GO" id="GO:0005829">
    <property type="term" value="C:cytosol"/>
    <property type="evidence" value="ECO:0007669"/>
    <property type="project" value="TreeGrafter"/>
</dbReference>
<reference evidence="10" key="1">
    <citation type="submission" date="2016-10" db="EMBL/GenBank/DDBJ databases">
        <authorList>
            <person name="de Groot N.N."/>
        </authorList>
    </citation>
    <scope>NUCLEOTIDE SEQUENCE</scope>
</reference>
<dbReference type="FunFam" id="3.30.300.20:FF:000002">
    <property type="entry name" value="Transcription termination/antitermination protein NusA"/>
    <property type="match status" value="1"/>
</dbReference>
<dbReference type="GO" id="GO:0003723">
    <property type="term" value="F:RNA binding"/>
    <property type="evidence" value="ECO:0007669"/>
    <property type="project" value="UniProtKB-KW"/>
</dbReference>
<feature type="domain" description="Transcription factor NusA N-terminal" evidence="7">
    <location>
        <begin position="4"/>
        <end position="133"/>
    </location>
</feature>
<keyword evidence="1" id="KW-0806">Transcription termination</keyword>
<dbReference type="CDD" id="cd22529">
    <property type="entry name" value="KH-II_NusA_rpt2"/>
    <property type="match status" value="1"/>
</dbReference>
<evidence type="ECO:0000256" key="1">
    <source>
        <dbReference type="ARBA" id="ARBA00022472"/>
    </source>
</evidence>
<accession>A0A1W1CSS8</accession>
<protein>
    <submittedName>
        <fullName evidence="10">Transcription termination protein NusA</fullName>
    </submittedName>
</protein>
<dbReference type="Gene3D" id="2.40.50.140">
    <property type="entry name" value="Nucleic acid-binding proteins"/>
    <property type="match status" value="1"/>
</dbReference>
<dbReference type="InterPro" id="IPR012340">
    <property type="entry name" value="NA-bd_OB-fold"/>
</dbReference>
<dbReference type="PANTHER" id="PTHR22648">
    <property type="entry name" value="TRANSCRIPTION TERMINATION FACTOR NUSA"/>
    <property type="match status" value="1"/>
</dbReference>
<dbReference type="GO" id="GO:0006353">
    <property type="term" value="P:DNA-templated transcription termination"/>
    <property type="evidence" value="ECO:0007669"/>
    <property type="project" value="UniProtKB-KW"/>
</dbReference>
<dbReference type="InterPro" id="IPR015946">
    <property type="entry name" value="KH_dom-like_a/b"/>
</dbReference>
<organism evidence="10">
    <name type="scientific">hydrothermal vent metagenome</name>
    <dbReference type="NCBI Taxonomy" id="652676"/>
    <lineage>
        <taxon>unclassified sequences</taxon>
        <taxon>metagenomes</taxon>
        <taxon>ecological metagenomes</taxon>
    </lineage>
</organism>
<keyword evidence="6" id="KW-0804">Transcription</keyword>
<dbReference type="InterPro" id="IPR009019">
    <property type="entry name" value="KH_sf_prok-type"/>
</dbReference>
<evidence type="ECO:0000259" key="7">
    <source>
        <dbReference type="Pfam" id="PF08529"/>
    </source>
</evidence>
<proteinExistence type="inferred from homology"/>
<keyword evidence="3" id="KW-0889">Transcription antitermination</keyword>
<evidence type="ECO:0000256" key="2">
    <source>
        <dbReference type="ARBA" id="ARBA00022490"/>
    </source>
</evidence>
<dbReference type="InterPro" id="IPR025249">
    <property type="entry name" value="TF_NusA_KH_1st"/>
</dbReference>
<dbReference type="GO" id="GO:0003700">
    <property type="term" value="F:DNA-binding transcription factor activity"/>
    <property type="evidence" value="ECO:0007669"/>
    <property type="project" value="InterPro"/>
</dbReference>
<evidence type="ECO:0000256" key="4">
    <source>
        <dbReference type="ARBA" id="ARBA00022884"/>
    </source>
</evidence>
<dbReference type="Gene3D" id="3.30.1480.10">
    <property type="entry name" value="NusA, N-terminal domain"/>
    <property type="match status" value="1"/>
</dbReference>
<dbReference type="CDD" id="cd02134">
    <property type="entry name" value="KH-II_NusA_rpt1"/>
    <property type="match status" value="1"/>
</dbReference>
<keyword evidence="4" id="KW-0694">RNA-binding</keyword>
<dbReference type="Pfam" id="PF08529">
    <property type="entry name" value="NusA_N"/>
    <property type="match status" value="1"/>
</dbReference>
<dbReference type="HAMAP" id="MF_00945_B">
    <property type="entry name" value="NusA_B"/>
    <property type="match status" value="1"/>
</dbReference>
<dbReference type="InterPro" id="IPR036555">
    <property type="entry name" value="NusA_N_sf"/>
</dbReference>
<dbReference type="InterPro" id="IPR013735">
    <property type="entry name" value="TF_NusA_N"/>
</dbReference>
<evidence type="ECO:0000259" key="9">
    <source>
        <dbReference type="Pfam" id="PF26594"/>
    </source>
</evidence>